<accession>A0A183TIE6</accession>
<organism evidence="4">
    <name type="scientific">Schistocephalus solidus</name>
    <name type="common">Tapeworm</name>
    <dbReference type="NCBI Taxonomy" id="70667"/>
    <lineage>
        <taxon>Eukaryota</taxon>
        <taxon>Metazoa</taxon>
        <taxon>Spiralia</taxon>
        <taxon>Lophotrochozoa</taxon>
        <taxon>Platyhelminthes</taxon>
        <taxon>Cestoda</taxon>
        <taxon>Eucestoda</taxon>
        <taxon>Diphyllobothriidea</taxon>
        <taxon>Diphyllobothriidae</taxon>
        <taxon>Schistocephalus</taxon>
    </lineage>
</organism>
<gene>
    <name evidence="2" type="ORF">SSLN_LOCUS16242</name>
</gene>
<dbReference type="Proteomes" id="UP000275846">
    <property type="component" value="Unassembled WGS sequence"/>
</dbReference>
<sequence>MVNGRSPLMRRDALLPLHIGSYANSRTFIKYTAAEHGASVSHTPSNQKADSGGNKRRPSDDFIASTSHLKPQTAPYTAGDLGQAGRGEGGPPPIGSGQPGDDRDSQRTARIHRGLLNDLNEGTRLQTVPPKI</sequence>
<dbReference type="OrthoDB" id="10556205at2759"/>
<evidence type="ECO:0000313" key="4">
    <source>
        <dbReference type="WBParaSite" id="SSLN_0001685601-mRNA-1"/>
    </source>
</evidence>
<evidence type="ECO:0000256" key="1">
    <source>
        <dbReference type="SAM" id="MobiDB-lite"/>
    </source>
</evidence>
<evidence type="ECO:0000313" key="3">
    <source>
        <dbReference type="Proteomes" id="UP000275846"/>
    </source>
</evidence>
<protein>
    <submittedName>
        <fullName evidence="2 4">Uncharacterized protein</fullName>
    </submittedName>
</protein>
<name>A0A183TIE6_SCHSO</name>
<reference evidence="2 3" key="2">
    <citation type="submission" date="2018-11" db="EMBL/GenBank/DDBJ databases">
        <authorList>
            <consortium name="Pathogen Informatics"/>
        </authorList>
    </citation>
    <scope>NUCLEOTIDE SEQUENCE [LARGE SCALE GENOMIC DNA]</scope>
    <source>
        <strain evidence="2 3">NST_G2</strain>
    </source>
</reference>
<dbReference type="AlphaFoldDB" id="A0A183TIE6"/>
<dbReference type="WBParaSite" id="SSLN_0001685601-mRNA-1">
    <property type="protein sequence ID" value="SSLN_0001685601-mRNA-1"/>
    <property type="gene ID" value="SSLN_0001685601"/>
</dbReference>
<evidence type="ECO:0000313" key="2">
    <source>
        <dbReference type="EMBL" id="VDM02628.1"/>
    </source>
</evidence>
<feature type="region of interest" description="Disordered" evidence="1">
    <location>
        <begin position="36"/>
        <end position="132"/>
    </location>
</feature>
<reference evidence="4" key="1">
    <citation type="submission" date="2016-06" db="UniProtKB">
        <authorList>
            <consortium name="WormBaseParasite"/>
        </authorList>
    </citation>
    <scope>IDENTIFICATION</scope>
</reference>
<proteinExistence type="predicted"/>
<dbReference type="EMBL" id="UYSU01040853">
    <property type="protein sequence ID" value="VDM02628.1"/>
    <property type="molecule type" value="Genomic_DNA"/>
</dbReference>
<keyword evidence="3" id="KW-1185">Reference proteome</keyword>
<feature type="compositionally biased region" description="Polar residues" evidence="1">
    <location>
        <begin position="40"/>
        <end position="49"/>
    </location>
</feature>